<feature type="transmembrane region" description="Helical" evidence="6">
    <location>
        <begin position="272"/>
        <end position="290"/>
    </location>
</feature>
<keyword evidence="3 6" id="KW-0812">Transmembrane</keyword>
<keyword evidence="4 6" id="KW-1133">Transmembrane helix</keyword>
<evidence type="ECO:0000256" key="3">
    <source>
        <dbReference type="ARBA" id="ARBA00022692"/>
    </source>
</evidence>
<name>A0A9D1A3Z0_9FIRM</name>
<organism evidence="8 9">
    <name type="scientific">Candidatus Copromonas faecavium</name>
    <name type="common">nom. illeg.</name>
    <dbReference type="NCBI Taxonomy" id="2840740"/>
    <lineage>
        <taxon>Bacteria</taxon>
        <taxon>Bacillati</taxon>
        <taxon>Bacillota</taxon>
        <taxon>Clostridia</taxon>
        <taxon>Lachnospirales</taxon>
        <taxon>Lachnospiraceae</taxon>
        <taxon>Candidatus Copromonas (nom. illeg.)</taxon>
    </lineage>
</organism>
<evidence type="ECO:0000256" key="1">
    <source>
        <dbReference type="ARBA" id="ARBA00004651"/>
    </source>
</evidence>
<keyword evidence="5 6" id="KW-0472">Membrane</keyword>
<feature type="transmembrane region" description="Helical" evidence="6">
    <location>
        <begin position="7"/>
        <end position="27"/>
    </location>
</feature>
<sequence length="422" mass="46010">MEKRKTFNYGWAIVLYGALVMSTLHYTCYNSFGLFVVPITEDLGISRAALSLTMTIGSVAGLFLSPIAGNLLAYKDIRKYMFFGILISGLCIFGEGFAANVYQLYALTLVLQAASTFALALPFSILMLRWFNENRSLATSIIFVGVSMGGVLFASPLTSLIMAKGWRTAYIVIGLVIMCIDAPLCLLIVKNYPKKTATRKETSTPDGKMTRAKHVQAEESSPTQVTCFYRERRFWLLTAGLVCNSFCCVALYHIPAFIQSLGYTAELAAKMVSFYSLINVFGKIIMGILFDRFGLRAGTFLGIIGTVGCYVFMIVAALMPGGIWLAIFSFMFGIGLATQSMFAPSLIGGIYGQKQYSVVYGRISVFTLLASAISNPAISAVYDVTGSYLIAWILCTIVAVLCGVCLMRACQMAGKRSQSESV</sequence>
<dbReference type="Pfam" id="PF07690">
    <property type="entry name" value="MFS_1"/>
    <property type="match status" value="1"/>
</dbReference>
<dbReference type="InterPro" id="IPR036259">
    <property type="entry name" value="MFS_trans_sf"/>
</dbReference>
<evidence type="ECO:0000256" key="5">
    <source>
        <dbReference type="ARBA" id="ARBA00023136"/>
    </source>
</evidence>
<evidence type="ECO:0000256" key="4">
    <source>
        <dbReference type="ARBA" id="ARBA00022989"/>
    </source>
</evidence>
<dbReference type="EMBL" id="DVGC01000027">
    <property type="protein sequence ID" value="HIR05328.1"/>
    <property type="molecule type" value="Genomic_DNA"/>
</dbReference>
<reference evidence="8" key="1">
    <citation type="submission" date="2020-10" db="EMBL/GenBank/DDBJ databases">
        <authorList>
            <person name="Gilroy R."/>
        </authorList>
    </citation>
    <scope>NUCLEOTIDE SEQUENCE</scope>
    <source>
        <strain evidence="8">CHK180-2868</strain>
    </source>
</reference>
<evidence type="ECO:0000256" key="6">
    <source>
        <dbReference type="SAM" id="Phobius"/>
    </source>
</evidence>
<feature type="transmembrane region" description="Helical" evidence="6">
    <location>
        <begin position="297"/>
        <end position="317"/>
    </location>
</feature>
<feature type="transmembrane region" description="Helical" evidence="6">
    <location>
        <begin position="234"/>
        <end position="252"/>
    </location>
</feature>
<feature type="transmembrane region" description="Helical" evidence="6">
    <location>
        <begin position="47"/>
        <end position="68"/>
    </location>
</feature>
<feature type="domain" description="Major facilitator superfamily (MFS) profile" evidence="7">
    <location>
        <begin position="11"/>
        <end position="411"/>
    </location>
</feature>
<dbReference type="InterPro" id="IPR011701">
    <property type="entry name" value="MFS"/>
</dbReference>
<protein>
    <submittedName>
        <fullName evidence="8">MFS transporter</fullName>
    </submittedName>
</protein>
<dbReference type="PANTHER" id="PTHR11360:SF290">
    <property type="entry name" value="MONOCARBOXYLATE MFS PERMEASE"/>
    <property type="match status" value="1"/>
</dbReference>
<comment type="caution">
    <text evidence="8">The sequence shown here is derived from an EMBL/GenBank/DDBJ whole genome shotgun (WGS) entry which is preliminary data.</text>
</comment>
<evidence type="ECO:0000259" key="7">
    <source>
        <dbReference type="PROSITE" id="PS50850"/>
    </source>
</evidence>
<feature type="transmembrane region" description="Helical" evidence="6">
    <location>
        <begin position="323"/>
        <end position="347"/>
    </location>
</feature>
<dbReference type="Proteomes" id="UP000824250">
    <property type="component" value="Unassembled WGS sequence"/>
</dbReference>
<feature type="transmembrane region" description="Helical" evidence="6">
    <location>
        <begin position="169"/>
        <end position="189"/>
    </location>
</feature>
<feature type="transmembrane region" description="Helical" evidence="6">
    <location>
        <begin position="388"/>
        <end position="407"/>
    </location>
</feature>
<feature type="transmembrane region" description="Helical" evidence="6">
    <location>
        <begin position="359"/>
        <end position="382"/>
    </location>
</feature>
<feature type="transmembrane region" description="Helical" evidence="6">
    <location>
        <begin position="80"/>
        <end position="98"/>
    </location>
</feature>
<dbReference type="Gene3D" id="1.20.1250.20">
    <property type="entry name" value="MFS general substrate transporter like domains"/>
    <property type="match status" value="2"/>
</dbReference>
<dbReference type="PROSITE" id="PS50850">
    <property type="entry name" value="MFS"/>
    <property type="match status" value="1"/>
</dbReference>
<accession>A0A9D1A3Z0</accession>
<dbReference type="PANTHER" id="PTHR11360">
    <property type="entry name" value="MONOCARBOXYLATE TRANSPORTER"/>
    <property type="match status" value="1"/>
</dbReference>
<dbReference type="SUPFAM" id="SSF103473">
    <property type="entry name" value="MFS general substrate transporter"/>
    <property type="match status" value="1"/>
</dbReference>
<dbReference type="GO" id="GO:0005886">
    <property type="term" value="C:plasma membrane"/>
    <property type="evidence" value="ECO:0007669"/>
    <property type="project" value="UniProtKB-SubCell"/>
</dbReference>
<reference evidence="8" key="2">
    <citation type="journal article" date="2021" name="PeerJ">
        <title>Extensive microbial diversity within the chicken gut microbiome revealed by metagenomics and culture.</title>
        <authorList>
            <person name="Gilroy R."/>
            <person name="Ravi A."/>
            <person name="Getino M."/>
            <person name="Pursley I."/>
            <person name="Horton D.L."/>
            <person name="Alikhan N.F."/>
            <person name="Baker D."/>
            <person name="Gharbi K."/>
            <person name="Hall N."/>
            <person name="Watson M."/>
            <person name="Adriaenssens E.M."/>
            <person name="Foster-Nyarko E."/>
            <person name="Jarju S."/>
            <person name="Secka A."/>
            <person name="Antonio M."/>
            <person name="Oren A."/>
            <person name="Chaudhuri R.R."/>
            <person name="La Ragione R."/>
            <person name="Hildebrand F."/>
            <person name="Pallen M.J."/>
        </authorList>
    </citation>
    <scope>NUCLEOTIDE SEQUENCE</scope>
    <source>
        <strain evidence="8">CHK180-2868</strain>
    </source>
</reference>
<gene>
    <name evidence="8" type="ORF">IAB28_05105</name>
</gene>
<dbReference type="AlphaFoldDB" id="A0A9D1A3Z0"/>
<dbReference type="GO" id="GO:0022857">
    <property type="term" value="F:transmembrane transporter activity"/>
    <property type="evidence" value="ECO:0007669"/>
    <property type="project" value="InterPro"/>
</dbReference>
<evidence type="ECO:0000256" key="2">
    <source>
        <dbReference type="ARBA" id="ARBA00022448"/>
    </source>
</evidence>
<evidence type="ECO:0000313" key="9">
    <source>
        <dbReference type="Proteomes" id="UP000824250"/>
    </source>
</evidence>
<keyword evidence="2" id="KW-0813">Transport</keyword>
<feature type="transmembrane region" description="Helical" evidence="6">
    <location>
        <begin position="104"/>
        <end position="128"/>
    </location>
</feature>
<dbReference type="InterPro" id="IPR050327">
    <property type="entry name" value="Proton-linked_MCT"/>
</dbReference>
<proteinExistence type="predicted"/>
<evidence type="ECO:0000313" key="8">
    <source>
        <dbReference type="EMBL" id="HIR05328.1"/>
    </source>
</evidence>
<comment type="subcellular location">
    <subcellularLocation>
        <location evidence="1">Cell membrane</location>
        <topology evidence="1">Multi-pass membrane protein</topology>
    </subcellularLocation>
</comment>
<feature type="transmembrane region" description="Helical" evidence="6">
    <location>
        <begin position="140"/>
        <end position="163"/>
    </location>
</feature>
<dbReference type="InterPro" id="IPR020846">
    <property type="entry name" value="MFS_dom"/>
</dbReference>